<evidence type="ECO:0000313" key="2">
    <source>
        <dbReference type="Proteomes" id="UP000201571"/>
    </source>
</evidence>
<evidence type="ECO:0000313" key="1">
    <source>
        <dbReference type="EMBL" id="AER41476.1"/>
    </source>
</evidence>
<name>K4EQT1_9BBAC</name>
<dbReference type="KEGG" id="vg:13842607"/>
<dbReference type="OrthoDB" id="8415at10239"/>
<dbReference type="InterPro" id="IPR008534">
    <property type="entry name" value="DUF816"/>
</dbReference>
<accession>K4EQT1</accession>
<dbReference type="GeneID" id="13842607"/>
<protein>
    <submittedName>
        <fullName evidence="1">Uncharacterized protein</fullName>
    </submittedName>
</protein>
<dbReference type="Pfam" id="PF05674">
    <property type="entry name" value="DUF816"/>
    <property type="match status" value="1"/>
</dbReference>
<dbReference type="RefSeq" id="YP_006908558.1">
    <property type="nucleotide sequence ID" value="NC_018875.1"/>
</dbReference>
<keyword evidence="2" id="KW-1185">Reference proteome</keyword>
<proteinExistence type="predicted"/>
<sequence length="213" mass="24511">MKSVVVDAKEFAKQLITDKCRNLIESENLLPEKVMDIIRKAHDEYNECPNEQTFKNIKELICQTKYVEESVEYKNFNRGTFLIAVNLIVNKCRDYLPEYRVFFENMTRRLDKIDPDMKASPKDMLKHYYECIENLDSDKTDEHYMVSYAKSVLSKILYDTVADMTGNNAVGAVVIPAATAAAATKTLKLSKKSVVINNNLREKYTTVTPLFLL</sequence>
<organism evidence="1 2">
    <name type="scientific">Epinotia aporema granulovirus</name>
    <dbReference type="NCBI Taxonomy" id="166056"/>
    <lineage>
        <taxon>Viruses</taxon>
        <taxon>Viruses incertae sedis</taxon>
        <taxon>Naldaviricetes</taxon>
        <taxon>Lefavirales</taxon>
        <taxon>Baculoviridae</taxon>
        <taxon>Betabaculovirus</taxon>
        <taxon>Betabaculovirus epaporemae</taxon>
    </lineage>
</organism>
<dbReference type="EMBL" id="JN408834">
    <property type="protein sequence ID" value="AER41476.1"/>
    <property type="molecule type" value="Genomic_DNA"/>
</dbReference>
<reference evidence="1 2" key="1">
    <citation type="journal article" date="2012" name="BMC Genomics">
        <title>Genome of Epinotia aporema granulovirus (EpapGV), a polyorganotropic fast killing betabaculovirus with a novel thymidylate kinase gene.</title>
        <authorList>
            <person name="Ferrelli M.L."/>
            <person name="Salvador R."/>
            <person name="Biedma M.E."/>
            <person name="Berretta M.F."/>
            <person name="Haase S."/>
            <person name="Sciocco-Cap A."/>
            <person name="Ghiringhelli P.D."/>
            <person name="Romanowski V."/>
        </authorList>
    </citation>
    <scope>NUCLEOTIDE SEQUENCE [LARGE SCALE GENOMIC DNA]</scope>
</reference>
<dbReference type="Proteomes" id="UP000201571">
    <property type="component" value="Segment"/>
</dbReference>